<dbReference type="InterPro" id="IPR057670">
    <property type="entry name" value="SH3_retrovirus"/>
</dbReference>
<dbReference type="Gene3D" id="3.30.420.10">
    <property type="entry name" value="Ribonuclease H-like superfamily/Ribonuclease H"/>
    <property type="match status" value="1"/>
</dbReference>
<evidence type="ECO:0000256" key="2">
    <source>
        <dbReference type="ARBA" id="ARBA00022723"/>
    </source>
</evidence>
<accession>A0AAV2D874</accession>
<dbReference type="InterPro" id="IPR054722">
    <property type="entry name" value="PolX-like_BBD"/>
</dbReference>
<dbReference type="GO" id="GO:0046872">
    <property type="term" value="F:metal ion binding"/>
    <property type="evidence" value="ECO:0007669"/>
    <property type="project" value="UniProtKB-KW"/>
</dbReference>
<evidence type="ECO:0000256" key="5">
    <source>
        <dbReference type="SAM" id="MobiDB-lite"/>
    </source>
</evidence>
<organism evidence="7 8">
    <name type="scientific">Linum trigynum</name>
    <dbReference type="NCBI Taxonomy" id="586398"/>
    <lineage>
        <taxon>Eukaryota</taxon>
        <taxon>Viridiplantae</taxon>
        <taxon>Streptophyta</taxon>
        <taxon>Embryophyta</taxon>
        <taxon>Tracheophyta</taxon>
        <taxon>Spermatophyta</taxon>
        <taxon>Magnoliopsida</taxon>
        <taxon>eudicotyledons</taxon>
        <taxon>Gunneridae</taxon>
        <taxon>Pentapetalae</taxon>
        <taxon>rosids</taxon>
        <taxon>fabids</taxon>
        <taxon>Malpighiales</taxon>
        <taxon>Linaceae</taxon>
        <taxon>Linum</taxon>
    </lineage>
</organism>
<evidence type="ECO:0000256" key="4">
    <source>
        <dbReference type="ARBA" id="ARBA00022801"/>
    </source>
</evidence>
<dbReference type="SUPFAM" id="SSF53098">
    <property type="entry name" value="Ribonuclease H-like"/>
    <property type="match status" value="1"/>
</dbReference>
<keyword evidence="1" id="KW-0645">Protease</keyword>
<dbReference type="InterPro" id="IPR043502">
    <property type="entry name" value="DNA/RNA_pol_sf"/>
</dbReference>
<dbReference type="PANTHER" id="PTHR42648:SF26">
    <property type="entry name" value="INTEGRASE CATALYTIC DOMAIN-CONTAINING PROTEIN"/>
    <property type="match status" value="1"/>
</dbReference>
<evidence type="ECO:0000313" key="8">
    <source>
        <dbReference type="Proteomes" id="UP001497516"/>
    </source>
</evidence>
<dbReference type="Pfam" id="PF22936">
    <property type="entry name" value="Pol_BBD"/>
    <property type="match status" value="1"/>
</dbReference>
<dbReference type="Proteomes" id="UP001497516">
    <property type="component" value="Chromosome 2"/>
</dbReference>
<evidence type="ECO:0000313" key="7">
    <source>
        <dbReference type="EMBL" id="CAL1369837.1"/>
    </source>
</evidence>
<dbReference type="Pfam" id="PF07727">
    <property type="entry name" value="RVT_2"/>
    <property type="match status" value="1"/>
</dbReference>
<protein>
    <recommendedName>
        <fullName evidence="6">Integrase catalytic domain-containing protein</fullName>
    </recommendedName>
</protein>
<dbReference type="GO" id="GO:0006508">
    <property type="term" value="P:proteolysis"/>
    <property type="evidence" value="ECO:0007669"/>
    <property type="project" value="UniProtKB-KW"/>
</dbReference>
<dbReference type="InterPro" id="IPR039537">
    <property type="entry name" value="Retrotran_Ty1/copia-like"/>
</dbReference>
<evidence type="ECO:0000259" key="6">
    <source>
        <dbReference type="PROSITE" id="PS50994"/>
    </source>
</evidence>
<sequence>MPTESATAKEKVDWAANNAHVTSCLLGAVDLGIALSLRSFSTAHEMWQHLCSLYSQTSASRQFEVSTAIANLSQGDLDVRSYYQSALHLWTEEDMLSLAVTKGQVVPAMLQERKRLRLMQFLAKLRPEFEPVRASLLHRNISSLDDVVAELIREETRLRSQAQVDHGSFSFETAFAVGRTSKPQFQRPVPSHVECHYRREKGHVKIHCRKRNHCNYCKTDGHIVLDCPSLARRGKSGGSRPAAPVPAYGVQLPLPSQPSSAPSAGLLGVCPATASLSSETIEQLVQSALEKVLPSALQSVFSATPPTGTPVSWHLDSAAYNHMSSIHDQFLTLKRAPSLELQVANGSRLPVQGMGTVRQPNLMLSDTLYVPGLVPNLASVGQLFENGCRVIFDSDGCLVQDRSTGRTLGRGSKHGRTYTLDSLQSLESCPSLGNGVMVGAPSAAKNSSSFDSDLHSFSVSLDDWNLWHCRLGHPHAVRLKTMFRNKLLPGVLGSQSAYDTPCVSCIQAKTTQISFGSSDTQYAAAFDLVHTDLWGPPPTTSRMGYRYFALFIDHATRYCWVYFLRKKSELCGIAHEFVQMVRRTQFGKTVKIIRSDPGGEFNSTPLLTFYRQHEILSQLSCPGVSQQNGLVERKHRHVLDLTRALLIHSHVPVGFWVEAVRTVIYLINRQVTPVLNQHSPHFMLFGKHPDYTRLRVFGCRCFVLLTAKERHKLEPKVATCVFIGYSDRQKGYMCYDVVSRRVRISPHVVFMEQILHYKLHSKDPPDLSFLDSLPLATLLEMTTPTQSALPPVSPEPSSPSHSGSSSDDFSTSPEPVTPPTGSSSSSGSLSSSPSSSELDSSPSPSPNPAAPVLRRSNRSNFGQPPLRSQDFVAFSVDALAIPIPTSYRQARGDENWERDMDEEKDALEAQNTWTLVPRPVDQNVVGSRWVYTVKLNPDGTLERFRARVVAQGFKQEFGIDYEDTFAPVAKMQTVRTVLAVAAMQNWPLVQLDVKNAFLHGDLKETIYMERPPGYTKGDSSTVCLLHRSLYGLKQAPRAWFEKFHTTILQAGFVQSANDPSLFTRSTIHGLTVLLIYVNDMIVTGGDSAGIQELTDVLHKAFHLKELGNLAYFLGLEVQRSTHGLFVSQHKYILDLLDHARLSDCKPVVTPMEQNLKLSSTSGDVLSSSDSSLYRSLVGSLIYLTSTRPDVSYAVQIVSQFMSSPRMLHLDAVFRILRYLRGTAEVGLYFPSSGDFSLSAYLDADYVGCLDTRRSTSG</sequence>
<dbReference type="SUPFAM" id="SSF56672">
    <property type="entry name" value="DNA/RNA polymerases"/>
    <property type="match status" value="1"/>
</dbReference>
<name>A0AAV2D874_9ROSI</name>
<dbReference type="GO" id="GO:0003676">
    <property type="term" value="F:nucleic acid binding"/>
    <property type="evidence" value="ECO:0007669"/>
    <property type="project" value="InterPro"/>
</dbReference>
<dbReference type="Pfam" id="PF13976">
    <property type="entry name" value="gag_pre-integrs"/>
    <property type="match status" value="1"/>
</dbReference>
<keyword evidence="4" id="KW-0378">Hydrolase</keyword>
<feature type="compositionally biased region" description="Low complexity" evidence="5">
    <location>
        <begin position="798"/>
        <end position="842"/>
    </location>
</feature>
<gene>
    <name evidence="7" type="ORF">LTRI10_LOCUS12239</name>
</gene>
<dbReference type="InterPro" id="IPR025724">
    <property type="entry name" value="GAG-pre-integrase_dom"/>
</dbReference>
<keyword evidence="8" id="KW-1185">Reference proteome</keyword>
<feature type="domain" description="Integrase catalytic" evidence="6">
    <location>
        <begin position="521"/>
        <end position="688"/>
    </location>
</feature>
<dbReference type="EMBL" id="OZ034815">
    <property type="protein sequence ID" value="CAL1369837.1"/>
    <property type="molecule type" value="Genomic_DNA"/>
</dbReference>
<dbReference type="InterPro" id="IPR036397">
    <property type="entry name" value="RNaseH_sf"/>
</dbReference>
<proteinExistence type="predicted"/>
<dbReference type="GO" id="GO:0015074">
    <property type="term" value="P:DNA integration"/>
    <property type="evidence" value="ECO:0007669"/>
    <property type="project" value="InterPro"/>
</dbReference>
<keyword evidence="3" id="KW-0064">Aspartyl protease</keyword>
<keyword evidence="2" id="KW-0479">Metal-binding</keyword>
<evidence type="ECO:0000256" key="1">
    <source>
        <dbReference type="ARBA" id="ARBA00022670"/>
    </source>
</evidence>
<reference evidence="7 8" key="1">
    <citation type="submission" date="2024-04" db="EMBL/GenBank/DDBJ databases">
        <authorList>
            <person name="Fracassetti M."/>
        </authorList>
    </citation>
    <scope>NUCLEOTIDE SEQUENCE [LARGE SCALE GENOMIC DNA]</scope>
</reference>
<feature type="region of interest" description="Disordered" evidence="5">
    <location>
        <begin position="784"/>
        <end position="864"/>
    </location>
</feature>
<dbReference type="Pfam" id="PF25597">
    <property type="entry name" value="SH3_retrovirus"/>
    <property type="match status" value="1"/>
</dbReference>
<evidence type="ECO:0000256" key="3">
    <source>
        <dbReference type="ARBA" id="ARBA00022750"/>
    </source>
</evidence>
<dbReference type="PROSITE" id="PS50994">
    <property type="entry name" value="INTEGRASE"/>
    <property type="match status" value="1"/>
</dbReference>
<dbReference type="InterPro" id="IPR001584">
    <property type="entry name" value="Integrase_cat-core"/>
</dbReference>
<dbReference type="GO" id="GO:0004190">
    <property type="term" value="F:aspartic-type endopeptidase activity"/>
    <property type="evidence" value="ECO:0007669"/>
    <property type="project" value="UniProtKB-KW"/>
</dbReference>
<dbReference type="AlphaFoldDB" id="A0AAV2D874"/>
<dbReference type="InterPro" id="IPR012337">
    <property type="entry name" value="RNaseH-like_sf"/>
</dbReference>
<dbReference type="PANTHER" id="PTHR42648">
    <property type="entry name" value="TRANSPOSASE, PUTATIVE-RELATED"/>
    <property type="match status" value="1"/>
</dbReference>
<dbReference type="InterPro" id="IPR013103">
    <property type="entry name" value="RVT_2"/>
</dbReference>